<dbReference type="EMBL" id="SLXE01000011">
    <property type="protein sequence ID" value="TCP06448.1"/>
    <property type="molecule type" value="Genomic_DNA"/>
</dbReference>
<dbReference type="Proteomes" id="UP000294721">
    <property type="component" value="Unassembled WGS sequence"/>
</dbReference>
<feature type="compositionally biased region" description="Low complexity" evidence="2">
    <location>
        <begin position="117"/>
        <end position="128"/>
    </location>
</feature>
<feature type="region of interest" description="Disordered" evidence="2">
    <location>
        <begin position="108"/>
        <end position="128"/>
    </location>
</feature>
<dbReference type="EMBL" id="CP091507">
    <property type="protein sequence ID" value="UOO79531.1"/>
    <property type="molecule type" value="Genomic_DNA"/>
</dbReference>
<gene>
    <name evidence="4" type="ORF">EV680_1112</name>
    <name evidence="5" type="ORF">LVJ78_00400</name>
</gene>
<keyword evidence="1" id="KW-0175">Coiled coil</keyword>
<organism evidence="5 7">
    <name type="scientific">Uruburuella suis</name>
    <dbReference type="NCBI Taxonomy" id="252130"/>
    <lineage>
        <taxon>Bacteria</taxon>
        <taxon>Pseudomonadati</taxon>
        <taxon>Pseudomonadota</taxon>
        <taxon>Betaproteobacteria</taxon>
        <taxon>Neisseriales</taxon>
        <taxon>Neisseriaceae</taxon>
        <taxon>Uruburuella</taxon>
    </lineage>
</organism>
<accession>A0AAE9KGS9</accession>
<dbReference type="AlphaFoldDB" id="A0AAE9KGS9"/>
<evidence type="ECO:0000313" key="4">
    <source>
        <dbReference type="EMBL" id="TCP06448.1"/>
    </source>
</evidence>
<evidence type="ECO:0000256" key="1">
    <source>
        <dbReference type="SAM" id="Coils"/>
    </source>
</evidence>
<sequence length="194" mass="21170">MKPIFYYTAAFFLTAALPAQAATYICRSEGRAVFTTEKLGPHCTLSQMNGISDQAASAADGEPITRLWEKEQFGAYDDIKILPTPKPSGVTNTADAASPSMRIKLRNAPKNSKAQSARPRTPAPVIAAPPARPQLSRKQILQNEIRNEQAALVREQAQLNVAKSKGDKAKVSRLEQAVRDRQANIRAIQGEMGR</sequence>
<evidence type="ECO:0000256" key="2">
    <source>
        <dbReference type="SAM" id="MobiDB-lite"/>
    </source>
</evidence>
<evidence type="ECO:0000313" key="5">
    <source>
        <dbReference type="EMBL" id="UOO79531.1"/>
    </source>
</evidence>
<dbReference type="Proteomes" id="UP000829756">
    <property type="component" value="Chromosome"/>
</dbReference>
<proteinExistence type="predicted"/>
<keyword evidence="6" id="KW-1185">Reference proteome</keyword>
<evidence type="ECO:0000256" key="3">
    <source>
        <dbReference type="SAM" id="SignalP"/>
    </source>
</evidence>
<dbReference type="RefSeq" id="WP_165870912.1">
    <property type="nucleotide sequence ID" value="NZ_CP091507.1"/>
</dbReference>
<protein>
    <recommendedName>
        <fullName evidence="8">DUF4124 domain-containing protein</fullName>
    </recommendedName>
</protein>
<reference evidence="4 6" key="1">
    <citation type="submission" date="2019-03" db="EMBL/GenBank/DDBJ databases">
        <title>Genomic Encyclopedia of Type Strains, Phase IV (KMG-IV): sequencing the most valuable type-strain genomes for metagenomic binning, comparative biology and taxonomic classification.</title>
        <authorList>
            <person name="Goeker M."/>
        </authorList>
    </citation>
    <scope>NUCLEOTIDE SEQUENCE [LARGE SCALE GENOMIC DNA]</scope>
    <source>
        <strain evidence="4 6">DSM 17474</strain>
    </source>
</reference>
<reference evidence="5" key="3">
    <citation type="journal article" date="2022" name="Res Sq">
        <title>Evolution of multicellular longitudinally dividing oral cavity symbionts (Neisseriaceae).</title>
        <authorList>
            <person name="Nyongesa S."/>
            <person name="Weber P."/>
            <person name="Bernet E."/>
            <person name="Pullido F."/>
            <person name="Nieckarz M."/>
            <person name="Delaby M."/>
            <person name="Nieves C."/>
            <person name="Viehboeck T."/>
            <person name="Krause N."/>
            <person name="Rivera-Millot A."/>
            <person name="Nakamura A."/>
            <person name="Vischer N."/>
            <person name="VanNieuwenhze M."/>
            <person name="Brun Y."/>
            <person name="Cava F."/>
            <person name="Bulgheresi S."/>
            <person name="Veyrier F."/>
        </authorList>
    </citation>
    <scope>NUCLEOTIDE SEQUENCE</scope>
    <source>
        <strain evidence="5">1258/02</strain>
    </source>
</reference>
<feature type="coiled-coil region" evidence="1">
    <location>
        <begin position="138"/>
        <end position="165"/>
    </location>
</feature>
<name>A0AAE9KGS9_9NEIS</name>
<evidence type="ECO:0008006" key="8">
    <source>
        <dbReference type="Google" id="ProtNLM"/>
    </source>
</evidence>
<reference evidence="5" key="2">
    <citation type="submission" date="2021-12" db="EMBL/GenBank/DDBJ databases">
        <authorList>
            <person name="Veyrier F.J."/>
        </authorList>
    </citation>
    <scope>NUCLEOTIDE SEQUENCE</scope>
    <source>
        <strain evidence="5">1258/02</strain>
    </source>
</reference>
<dbReference type="KEGG" id="usu:LVJ78_00400"/>
<evidence type="ECO:0000313" key="7">
    <source>
        <dbReference type="Proteomes" id="UP000829756"/>
    </source>
</evidence>
<keyword evidence="3" id="KW-0732">Signal</keyword>
<feature type="signal peptide" evidence="3">
    <location>
        <begin position="1"/>
        <end position="21"/>
    </location>
</feature>
<feature type="chain" id="PRO_5042019841" description="DUF4124 domain-containing protein" evidence="3">
    <location>
        <begin position="22"/>
        <end position="194"/>
    </location>
</feature>
<evidence type="ECO:0000313" key="6">
    <source>
        <dbReference type="Proteomes" id="UP000294721"/>
    </source>
</evidence>